<dbReference type="Pfam" id="PF07715">
    <property type="entry name" value="Plug"/>
    <property type="match status" value="1"/>
</dbReference>
<evidence type="ECO:0000256" key="6">
    <source>
        <dbReference type="ARBA" id="ARBA00023136"/>
    </source>
</evidence>
<keyword evidence="3 8" id="KW-1134">Transmembrane beta strand</keyword>
<comment type="caution">
    <text evidence="12">The sequence shown here is derived from an EMBL/GenBank/DDBJ whole genome shotgun (WGS) entry which is preliminary data.</text>
</comment>
<evidence type="ECO:0000256" key="8">
    <source>
        <dbReference type="PROSITE-ProRule" id="PRU01360"/>
    </source>
</evidence>
<evidence type="ECO:0000256" key="5">
    <source>
        <dbReference type="ARBA" id="ARBA00023077"/>
    </source>
</evidence>
<evidence type="ECO:0000256" key="9">
    <source>
        <dbReference type="RuleBase" id="RU003357"/>
    </source>
</evidence>
<dbReference type="InterPro" id="IPR000531">
    <property type="entry name" value="Beta-barrel_TonB"/>
</dbReference>
<name>A0A0M1VUJ8_FUSVC</name>
<evidence type="ECO:0000256" key="3">
    <source>
        <dbReference type="ARBA" id="ARBA00022452"/>
    </source>
</evidence>
<dbReference type="HOGENOM" id="CLU_008287_18_3_0"/>
<dbReference type="RefSeq" id="WP_008803038.1">
    <property type="nucleotide sequence ID" value="NZ_KQ235737.1"/>
</dbReference>
<comment type="similarity">
    <text evidence="8 9">Belongs to the TonB-dependent receptor family.</text>
</comment>
<evidence type="ECO:0000256" key="7">
    <source>
        <dbReference type="ARBA" id="ARBA00023237"/>
    </source>
</evidence>
<evidence type="ECO:0000259" key="11">
    <source>
        <dbReference type="Pfam" id="PF07715"/>
    </source>
</evidence>
<dbReference type="AlphaFoldDB" id="A0A0M1VUJ8"/>
<evidence type="ECO:0000256" key="4">
    <source>
        <dbReference type="ARBA" id="ARBA00022692"/>
    </source>
</evidence>
<dbReference type="Pfam" id="PF00593">
    <property type="entry name" value="TonB_dep_Rec_b-barrel"/>
    <property type="match status" value="1"/>
</dbReference>
<reference evidence="12 13" key="1">
    <citation type="submission" date="2011-10" db="EMBL/GenBank/DDBJ databases">
        <title>The Genome Sequence of Fusobacterium sp. 4_1_13.</title>
        <authorList>
            <consortium name="The Broad Institute Genome Sequencing Platform"/>
            <person name="Earl A."/>
            <person name="Ward D."/>
            <person name="Feldgarden M."/>
            <person name="Gevers D."/>
            <person name="Strauss J."/>
            <person name="Ambrose C."/>
            <person name="Allen-Vercoe E."/>
            <person name="Young S.K."/>
            <person name="Zeng Q."/>
            <person name="Gargeya S."/>
            <person name="Fitzgerald M."/>
            <person name="Haas B."/>
            <person name="Abouelleil A."/>
            <person name="Alvarado L."/>
            <person name="Arachchi H.M."/>
            <person name="Berlin A."/>
            <person name="Brown A."/>
            <person name="Chapman S.B."/>
            <person name="Chen Z."/>
            <person name="Dunbar C."/>
            <person name="Freedman E."/>
            <person name="Gearin G."/>
            <person name="Goldberg J."/>
            <person name="Griggs A."/>
            <person name="Gujja S."/>
            <person name="Heiman D."/>
            <person name="Howarth C."/>
            <person name="Larson L."/>
            <person name="Lui A."/>
            <person name="MacDonald P.J."/>
            <person name="Montmayeur A."/>
            <person name="Murphy C."/>
            <person name="Neiman D."/>
            <person name="Pearson M."/>
            <person name="Priest M."/>
            <person name="Roberts A."/>
            <person name="Saif S."/>
            <person name="Shea T."/>
            <person name="Shenoy N."/>
            <person name="Sisk P."/>
            <person name="Stolte C."/>
            <person name="Sykes S."/>
            <person name="Wortman J."/>
            <person name="Nusbaum C."/>
            <person name="Birren B."/>
        </authorList>
    </citation>
    <scope>NUCLEOTIDE SEQUENCE [LARGE SCALE GENOMIC DNA]</scope>
    <source>
        <strain evidence="12 13">4_1_13</strain>
    </source>
</reference>
<evidence type="ECO:0008006" key="14">
    <source>
        <dbReference type="Google" id="ProtNLM"/>
    </source>
</evidence>
<dbReference type="PROSITE" id="PS52016">
    <property type="entry name" value="TONB_DEPENDENT_REC_3"/>
    <property type="match status" value="1"/>
</dbReference>
<comment type="subcellular location">
    <subcellularLocation>
        <location evidence="1 8">Cell outer membrane</location>
        <topology evidence="1 8">Multi-pass membrane protein</topology>
    </subcellularLocation>
</comment>
<dbReference type="eggNOG" id="COG4772">
    <property type="taxonomic scope" value="Bacteria"/>
</dbReference>
<dbReference type="EMBL" id="ACDE02000019">
    <property type="protein sequence ID" value="EEO40339.1"/>
    <property type="molecule type" value="Genomic_DNA"/>
</dbReference>
<dbReference type="InterPro" id="IPR036942">
    <property type="entry name" value="Beta-barrel_TonB_sf"/>
</dbReference>
<dbReference type="Proteomes" id="UP000004925">
    <property type="component" value="Unassembled WGS sequence"/>
</dbReference>
<dbReference type="PANTHER" id="PTHR30069:SF27">
    <property type="entry name" value="BLL4766 PROTEIN"/>
    <property type="match status" value="1"/>
</dbReference>
<keyword evidence="6 8" id="KW-0472">Membrane</keyword>
<dbReference type="PANTHER" id="PTHR30069">
    <property type="entry name" value="TONB-DEPENDENT OUTER MEMBRANE RECEPTOR"/>
    <property type="match status" value="1"/>
</dbReference>
<dbReference type="InterPro" id="IPR012910">
    <property type="entry name" value="Plug_dom"/>
</dbReference>
<dbReference type="InterPro" id="IPR039426">
    <property type="entry name" value="TonB-dep_rcpt-like"/>
</dbReference>
<evidence type="ECO:0000313" key="12">
    <source>
        <dbReference type="EMBL" id="EEO40339.1"/>
    </source>
</evidence>
<keyword evidence="2 8" id="KW-0813">Transport</keyword>
<organism evidence="12 13">
    <name type="scientific">Fusobacterium vincentii 4_1_13</name>
    <dbReference type="NCBI Taxonomy" id="469606"/>
    <lineage>
        <taxon>Bacteria</taxon>
        <taxon>Fusobacteriati</taxon>
        <taxon>Fusobacteriota</taxon>
        <taxon>Fusobacteriia</taxon>
        <taxon>Fusobacteriales</taxon>
        <taxon>Fusobacteriaceae</taxon>
        <taxon>Fusobacterium</taxon>
    </lineage>
</organism>
<proteinExistence type="inferred from homology"/>
<keyword evidence="7 8" id="KW-0998">Cell outer membrane</keyword>
<sequence>MKKKFLLMVVLGMLIVQSIFGEEKTIILEQTVVSAESFGTSSRKIAKNIRIITKKEIEETGALTVEDSLKGVPGVIIRKLDGAPPIIDLRGSGMASSLTSTLLLLNGVPLSGIRSFDINSIPVSEIEKIEIIQGGGALMYGDGAAGGIVNIITQPLKNKKYYGNIGLEYGSWKTRRTNFRMGSQLGKGFSIQTSYSGYSSMDYRDRAYGTDFSGKNFDYRNSKDRSESIWVSGRKELENGNIELHYNHIKNKDYFTTYLEKEQYIENPKQMGITGSYIQDKTDIWNLSYNKRLKNNIDFLFNGGYHYGKNENQNFKIQEYFVTPQIKYTYGNKSYFIIGGDIRNGKREFKNTILLNGKNAPDDIRKSKAIYIMNKYSIGNLEFSQGYRREKVNYDYTSKVFGHVWNLLATNPVSSSSSNNNSLELGINYLYSNTGNIYFNYTNSMRTPSIVDMEAWTGDVKTKKEKIYEIGLRDYIYNTLLTSSVFLMDSQNEVYYDKTELFKVKTKNFDGKIRRVGAQLALIHYFDKLTLRENISFINPKIKSGEYKGKMFPTVPNLIVNMGATYHFTEQFNINTDLYYQSKAYADDDFNNNFEKENSYTTLNINFSYKFNNGIELYGGVKNLFDKKYADSVAIMKSHFGSRSVYYPAEGRNIYAGFKYQF</sequence>
<evidence type="ECO:0000313" key="13">
    <source>
        <dbReference type="Proteomes" id="UP000004925"/>
    </source>
</evidence>
<keyword evidence="5 9" id="KW-0798">TonB box</keyword>
<evidence type="ECO:0000256" key="1">
    <source>
        <dbReference type="ARBA" id="ARBA00004571"/>
    </source>
</evidence>
<feature type="domain" description="TonB-dependent receptor-like beta-barrel" evidence="10">
    <location>
        <begin position="173"/>
        <end position="624"/>
    </location>
</feature>
<dbReference type="InterPro" id="IPR037066">
    <property type="entry name" value="Plug_dom_sf"/>
</dbReference>
<gene>
    <name evidence="12" type="ORF">FSCG_01052</name>
</gene>
<accession>A0A0M1VUJ8</accession>
<dbReference type="Gene3D" id="2.40.170.20">
    <property type="entry name" value="TonB-dependent receptor, beta-barrel domain"/>
    <property type="match status" value="1"/>
</dbReference>
<evidence type="ECO:0000256" key="2">
    <source>
        <dbReference type="ARBA" id="ARBA00022448"/>
    </source>
</evidence>
<dbReference type="GO" id="GO:0009279">
    <property type="term" value="C:cell outer membrane"/>
    <property type="evidence" value="ECO:0007669"/>
    <property type="project" value="UniProtKB-SubCell"/>
</dbReference>
<feature type="domain" description="TonB-dependent receptor plug" evidence="11">
    <location>
        <begin position="43"/>
        <end position="148"/>
    </location>
</feature>
<keyword evidence="4 8" id="KW-0812">Transmembrane</keyword>
<dbReference type="GO" id="GO:0015344">
    <property type="term" value="F:siderophore uptake transmembrane transporter activity"/>
    <property type="evidence" value="ECO:0007669"/>
    <property type="project" value="TreeGrafter"/>
</dbReference>
<dbReference type="SUPFAM" id="SSF56935">
    <property type="entry name" value="Porins"/>
    <property type="match status" value="1"/>
</dbReference>
<evidence type="ECO:0000259" key="10">
    <source>
        <dbReference type="Pfam" id="PF00593"/>
    </source>
</evidence>
<protein>
    <recommendedName>
        <fullName evidence="14">Hemin receptor</fullName>
    </recommendedName>
</protein>
<dbReference type="GO" id="GO:0044718">
    <property type="term" value="P:siderophore transmembrane transport"/>
    <property type="evidence" value="ECO:0007669"/>
    <property type="project" value="TreeGrafter"/>
</dbReference>
<dbReference type="Gene3D" id="2.170.130.10">
    <property type="entry name" value="TonB-dependent receptor, plug domain"/>
    <property type="match status" value="1"/>
</dbReference>